<name>A0A7C9M6B5_9DEIO</name>
<keyword evidence="3" id="KW-1185">Reference proteome</keyword>
<organism evidence="2 3">
    <name type="scientific">Deinococcus arboris</name>
    <dbReference type="NCBI Taxonomy" id="2682977"/>
    <lineage>
        <taxon>Bacteria</taxon>
        <taxon>Thermotogati</taxon>
        <taxon>Deinococcota</taxon>
        <taxon>Deinococci</taxon>
        <taxon>Deinococcales</taxon>
        <taxon>Deinococcaceae</taxon>
        <taxon>Deinococcus</taxon>
    </lineage>
</organism>
<proteinExistence type="predicted"/>
<dbReference type="Proteomes" id="UP000483286">
    <property type="component" value="Unassembled WGS sequence"/>
</dbReference>
<sequence>MAALSVGTASAAGTIAGTTIQNTASASFQDPANTANTISSTSNTVNTVVLPKPGFDIVFTGGTADGGTQNDITTTTVQVTGAVPGQRVVTSYSVVNNGNVALTVALTADATGANAGQTVQYFLDANGDGVADNATPLTSVTLNPDDPATTGTDEGIVKIVQVVTLPTDPAQINVNSIFGASPEGVVTGTQGADPLVTPGNGYANGSANYEDGKAVDTDRQFVRIRVFAPNLDNLPNAGPSNPVDSAGNPITDPSKVPPITNVDVPTETTGKTGDNTPVVTTPGYRNPTTPAGDPTTGGTPITPNVAGDAQIAYPTADTNNNPDVVTFTNNLVNRSGATDTVQLFPALANGTVDPAFTFNAATGVFTNTTTGVSIRFLDPITGAPIAVSTDPNNPTVAQYPTVSIPTGKTAVYRTEVTFPDPDDSNPVAAVTVLVGADSLKDADVTSNSTTTDIILPPAMQFGDATAALGTVPTPTPVQTVNPNGATGGVSSPDGGGATGDRTAVFSMDVVNNGQYNDSYTLVGSVTLIDATTNAATVVPVRYYAPDGTILPRVSNDANSPDYNKFITPVLAPGTEYKPYAVIQTVPNTATGDYLVSQTATANYSTIVLTDNNDIVRVSANGSVNVAKFVAKAGVAAATNPANGIDNPAGYTATGANGAQPGANISYRIIGKNTYNSAVTGFFLRDTVPANTTFASVALNPVPTRTIYRVNGGAWSVTAPAAGLAAGTVIDVALDADANNQPDSLAAGASLSADFVVTVK</sequence>
<gene>
    <name evidence="2" type="ORF">GO986_09825</name>
</gene>
<evidence type="ECO:0000313" key="3">
    <source>
        <dbReference type="Proteomes" id="UP000483286"/>
    </source>
</evidence>
<dbReference type="AlphaFoldDB" id="A0A7C9M6B5"/>
<dbReference type="EMBL" id="WQLB01000010">
    <property type="protein sequence ID" value="MVN87065.1"/>
    <property type="molecule type" value="Genomic_DNA"/>
</dbReference>
<feature type="compositionally biased region" description="Low complexity" evidence="1">
    <location>
        <begin position="287"/>
        <end position="303"/>
    </location>
</feature>
<feature type="compositionally biased region" description="Polar residues" evidence="1">
    <location>
        <begin position="266"/>
        <end position="279"/>
    </location>
</feature>
<protein>
    <submittedName>
        <fullName evidence="2">DUF11 domain-containing protein</fullName>
    </submittedName>
</protein>
<feature type="region of interest" description="Disordered" evidence="1">
    <location>
        <begin position="233"/>
        <end position="306"/>
    </location>
</feature>
<comment type="caution">
    <text evidence="2">The sequence shown here is derived from an EMBL/GenBank/DDBJ whole genome shotgun (WGS) entry which is preliminary data.</text>
</comment>
<accession>A0A7C9M6B5</accession>
<reference evidence="2 3" key="1">
    <citation type="submission" date="2019-12" db="EMBL/GenBank/DDBJ databases">
        <title>Deinococcus sp. HMF7620 Genome sequencing and assembly.</title>
        <authorList>
            <person name="Kang H."/>
            <person name="Kim H."/>
            <person name="Joh K."/>
        </authorList>
    </citation>
    <scope>NUCLEOTIDE SEQUENCE [LARGE SCALE GENOMIC DNA]</scope>
    <source>
        <strain evidence="2 3">HMF7620</strain>
    </source>
</reference>
<evidence type="ECO:0000256" key="1">
    <source>
        <dbReference type="SAM" id="MobiDB-lite"/>
    </source>
</evidence>
<evidence type="ECO:0000313" key="2">
    <source>
        <dbReference type="EMBL" id="MVN87065.1"/>
    </source>
</evidence>